<proteinExistence type="inferred from homology"/>
<evidence type="ECO:0000259" key="8">
    <source>
        <dbReference type="PROSITE" id="PS50893"/>
    </source>
</evidence>
<evidence type="ECO:0000256" key="6">
    <source>
        <dbReference type="ARBA" id="ARBA00022970"/>
    </source>
</evidence>
<evidence type="ECO:0000256" key="3">
    <source>
        <dbReference type="ARBA" id="ARBA00022475"/>
    </source>
</evidence>
<evidence type="ECO:0000256" key="5">
    <source>
        <dbReference type="ARBA" id="ARBA00022840"/>
    </source>
</evidence>
<dbReference type="Proteomes" id="UP001226867">
    <property type="component" value="Unassembled WGS sequence"/>
</dbReference>
<name>A0ABT9S9U0_9BURK</name>
<dbReference type="InterPro" id="IPR052156">
    <property type="entry name" value="BCAA_Transport_ATP-bd_LivF"/>
</dbReference>
<evidence type="ECO:0000256" key="4">
    <source>
        <dbReference type="ARBA" id="ARBA00022741"/>
    </source>
</evidence>
<keyword evidence="10" id="KW-1185">Reference proteome</keyword>
<sequence>MTLHPAAPDPASSQPSNAGSHTASVPMLAIRNIQVVYGGAIEAVRDVSLEVPSGRIVALLGSNGAGKSTVLKAVSAVLDAEDGKIEKGSILLQGRPIEQASAHGIVGLGLVQVPEGRRLFATLTVEENLVVGAHLQDRRNLAEARDYVFGLFPRLVDKRHQIAGYLSGGEQQMVAIGRALMSRPRLLALDEPSLGLAPLVVSEIFEAIQTLRDRSGLTILLVEQNASRALAIADYAYIMENGRVVLDGTPEALGRNADVREFYLGLSTQQGRTSMRDVKHYKRRKRWLS</sequence>
<organism evidence="9 10">
    <name type="scientific">Variovorax ginsengisoli</name>
    <dbReference type="NCBI Taxonomy" id="363844"/>
    <lineage>
        <taxon>Bacteria</taxon>
        <taxon>Pseudomonadati</taxon>
        <taxon>Pseudomonadota</taxon>
        <taxon>Betaproteobacteria</taxon>
        <taxon>Burkholderiales</taxon>
        <taxon>Comamonadaceae</taxon>
        <taxon>Variovorax</taxon>
    </lineage>
</organism>
<dbReference type="SMART" id="SM00382">
    <property type="entry name" value="AAA"/>
    <property type="match status" value="1"/>
</dbReference>
<dbReference type="SUPFAM" id="SSF52540">
    <property type="entry name" value="P-loop containing nucleoside triphosphate hydrolases"/>
    <property type="match status" value="1"/>
</dbReference>
<feature type="compositionally biased region" description="Low complexity" evidence="7">
    <location>
        <begin position="1"/>
        <end position="18"/>
    </location>
</feature>
<dbReference type="EMBL" id="JAUSRO010000010">
    <property type="protein sequence ID" value="MDP9900980.1"/>
    <property type="molecule type" value="Genomic_DNA"/>
</dbReference>
<dbReference type="InterPro" id="IPR003439">
    <property type="entry name" value="ABC_transporter-like_ATP-bd"/>
</dbReference>
<comment type="caution">
    <text evidence="9">The sequence shown here is derived from an EMBL/GenBank/DDBJ whole genome shotgun (WGS) entry which is preliminary data.</text>
</comment>
<feature type="domain" description="ABC transporter" evidence="8">
    <location>
        <begin position="28"/>
        <end position="266"/>
    </location>
</feature>
<evidence type="ECO:0000313" key="9">
    <source>
        <dbReference type="EMBL" id="MDP9900980.1"/>
    </source>
</evidence>
<gene>
    <name evidence="9" type="ORF">J2W36_003246</name>
</gene>
<reference evidence="9 10" key="1">
    <citation type="submission" date="2023-07" db="EMBL/GenBank/DDBJ databases">
        <title>Sorghum-associated microbial communities from plants grown in Nebraska, USA.</title>
        <authorList>
            <person name="Schachtman D."/>
        </authorList>
    </citation>
    <scope>NUCLEOTIDE SEQUENCE [LARGE SCALE GENOMIC DNA]</scope>
    <source>
        <strain evidence="9 10">DS1607</strain>
    </source>
</reference>
<evidence type="ECO:0000256" key="7">
    <source>
        <dbReference type="SAM" id="MobiDB-lite"/>
    </source>
</evidence>
<dbReference type="PROSITE" id="PS50893">
    <property type="entry name" value="ABC_TRANSPORTER_2"/>
    <property type="match status" value="1"/>
</dbReference>
<evidence type="ECO:0000313" key="10">
    <source>
        <dbReference type="Proteomes" id="UP001226867"/>
    </source>
</evidence>
<dbReference type="PANTHER" id="PTHR43820">
    <property type="entry name" value="HIGH-AFFINITY BRANCHED-CHAIN AMINO ACID TRANSPORT ATP-BINDING PROTEIN LIVF"/>
    <property type="match status" value="1"/>
</dbReference>
<dbReference type="GO" id="GO:0005524">
    <property type="term" value="F:ATP binding"/>
    <property type="evidence" value="ECO:0007669"/>
    <property type="project" value="UniProtKB-KW"/>
</dbReference>
<feature type="region of interest" description="Disordered" evidence="7">
    <location>
        <begin position="1"/>
        <end position="21"/>
    </location>
</feature>
<dbReference type="InterPro" id="IPR027417">
    <property type="entry name" value="P-loop_NTPase"/>
</dbReference>
<keyword evidence="5 9" id="KW-0067">ATP-binding</keyword>
<evidence type="ECO:0000256" key="2">
    <source>
        <dbReference type="ARBA" id="ARBA00022448"/>
    </source>
</evidence>
<dbReference type="Pfam" id="PF00005">
    <property type="entry name" value="ABC_tran"/>
    <property type="match status" value="1"/>
</dbReference>
<comment type="similarity">
    <text evidence="1">Belongs to the ABC transporter superfamily.</text>
</comment>
<keyword evidence="4" id="KW-0547">Nucleotide-binding</keyword>
<dbReference type="PANTHER" id="PTHR43820:SF8">
    <property type="entry name" value="ABC TRANSPORTER SUBSTRATE-BINDING PROTEIN"/>
    <property type="match status" value="1"/>
</dbReference>
<dbReference type="CDD" id="cd03224">
    <property type="entry name" value="ABC_TM1139_LivF_branched"/>
    <property type="match status" value="1"/>
</dbReference>
<dbReference type="Gene3D" id="3.40.50.300">
    <property type="entry name" value="P-loop containing nucleotide triphosphate hydrolases"/>
    <property type="match status" value="1"/>
</dbReference>
<accession>A0ABT9S9U0</accession>
<keyword evidence="3" id="KW-0472">Membrane</keyword>
<dbReference type="InterPro" id="IPR017871">
    <property type="entry name" value="ABC_transporter-like_CS"/>
</dbReference>
<dbReference type="RefSeq" id="WP_370869335.1">
    <property type="nucleotide sequence ID" value="NZ_JAUSRO010000010.1"/>
</dbReference>
<keyword evidence="3" id="KW-1003">Cell membrane</keyword>
<keyword evidence="2" id="KW-0813">Transport</keyword>
<keyword evidence="6" id="KW-0029">Amino-acid transport</keyword>
<dbReference type="InterPro" id="IPR003593">
    <property type="entry name" value="AAA+_ATPase"/>
</dbReference>
<protein>
    <submittedName>
        <fullName evidence="9">Branched-chain amino acid transport system ATP-binding protein</fullName>
    </submittedName>
</protein>
<evidence type="ECO:0000256" key="1">
    <source>
        <dbReference type="ARBA" id="ARBA00005417"/>
    </source>
</evidence>
<dbReference type="PROSITE" id="PS00211">
    <property type="entry name" value="ABC_TRANSPORTER_1"/>
    <property type="match status" value="1"/>
</dbReference>